<keyword evidence="2" id="KW-0812">Transmembrane</keyword>
<evidence type="ECO:0000256" key="1">
    <source>
        <dbReference type="SAM" id="MobiDB-lite"/>
    </source>
</evidence>
<gene>
    <name evidence="3" type="primary">WBGene00097550</name>
</gene>
<evidence type="ECO:0000256" key="2">
    <source>
        <dbReference type="SAM" id="Phobius"/>
    </source>
</evidence>
<dbReference type="EnsemblMetazoa" id="PPA07996.1">
    <property type="protein sequence ID" value="PPA07996.1"/>
    <property type="gene ID" value="WBGene00097550"/>
</dbReference>
<feature type="region of interest" description="Disordered" evidence="1">
    <location>
        <begin position="852"/>
        <end position="891"/>
    </location>
</feature>
<organism evidence="3 4">
    <name type="scientific">Pristionchus pacificus</name>
    <name type="common">Parasitic nematode worm</name>
    <dbReference type="NCBI Taxonomy" id="54126"/>
    <lineage>
        <taxon>Eukaryota</taxon>
        <taxon>Metazoa</taxon>
        <taxon>Ecdysozoa</taxon>
        <taxon>Nematoda</taxon>
        <taxon>Chromadorea</taxon>
        <taxon>Rhabditida</taxon>
        <taxon>Rhabditina</taxon>
        <taxon>Diplogasteromorpha</taxon>
        <taxon>Diplogasteroidea</taxon>
        <taxon>Neodiplogasteridae</taxon>
        <taxon>Pristionchus</taxon>
    </lineage>
</organism>
<protein>
    <submittedName>
        <fullName evidence="3">C2H2-type domain-containing protein</fullName>
    </submittedName>
</protein>
<feature type="compositionally biased region" description="Low complexity" evidence="1">
    <location>
        <begin position="852"/>
        <end position="866"/>
    </location>
</feature>
<sequence>MRLRTRLHARDFKDSSSCSCVDGCNKQNQLFSMRNDETFSSCHHYLSMRMIFRICLLVLLAIGIVFGEDELPASTSEADPEATPEAIEATPVDAATAGEDTAITGEGILNALAFELGTEARYLKGFMKKIVTYSMDTLAQLPEGAEESLASLNMVYEYLNSDSDSNRDEFQSLPPPNWKTVRYHIDGIFWRLQSTLIPELTKVTNTMIPFRPFFPPSHPDETTLEYERRKHFVGVGYFHTVCDAVEKNRPEYAADPDIAVEIVHRELPRLRALLQIIQFIARPIHSLSSNIPHDELYRPATRFSEDQPLIDIAQVEACIHALGGWDIARSVVEAVTPVIPTNDVNESRRNSESESLEEDSTSSADSLWGEEDDDFDKYYKEICSVVEGEQQTEESISVVPLSDSSAYSSCSSPILSSSTSSLSSSEEGLAKSMKSLSAIDSKEEKVTEAISTEKITQKKLEKLRTFTAKAHKKNDETNVKVKKPATHTKSQIVDIKVSKHMPLVDVKPFEKKHNLIMNEAFDPFDILRPFTGDVGAIAANDVQKLLSQFGPAVERCNSNKLSRLMKKFFEPDEKGQRSHRCAYCNTSVSGAVSMCQHLSSLRHIRAKAYNWWMELIDACAHESETKIKQKDLADIWSSLFASPSGMDLLFPKCNTSIPDWSSAREHIGLVLTKLQKWHIPKLAKVTNTLLPFRPFDPYFCQGESSDEYERRKYFISVGYCLTVCDAIEKNRPDFAPNPEEAIAIVNREMPRMRILLDIIQAIVRPHYLPPYLSLRPSQFHLNPQIRNGESEIDLDQFIETIAALGGWKNARSIVAEYKTAKSDSERKDIAAITASIALENTKIDALDPCSDSAYASSPSPPLSAHSSTEDILPEKQENIPENPQDCERNTDVSENVDNIGEIINKHEFDPFDILRPFGREDGPILENAPSLLLKCRHAIERCNKKKLGRLTKHLFSCEENGGLGKWCGYCNMWVGGAVMLCYHISSNYHMKQAGKSLVSARSYSWWMNIVKSCTDQALGLAF</sequence>
<evidence type="ECO:0000313" key="3">
    <source>
        <dbReference type="EnsemblMetazoa" id="PPA07996.1"/>
    </source>
</evidence>
<accession>A0A2A6CX43</accession>
<name>A0A2A6CX43_PRIPA</name>
<accession>A0A8R1YBS9</accession>
<reference evidence="3" key="2">
    <citation type="submission" date="2022-06" db="UniProtKB">
        <authorList>
            <consortium name="EnsemblMetazoa"/>
        </authorList>
    </citation>
    <scope>IDENTIFICATION</scope>
    <source>
        <strain evidence="3">PS312</strain>
    </source>
</reference>
<reference evidence="4" key="1">
    <citation type="journal article" date="2008" name="Nat. Genet.">
        <title>The Pristionchus pacificus genome provides a unique perspective on nematode lifestyle and parasitism.</title>
        <authorList>
            <person name="Dieterich C."/>
            <person name="Clifton S.W."/>
            <person name="Schuster L.N."/>
            <person name="Chinwalla A."/>
            <person name="Delehaunty K."/>
            <person name="Dinkelacker I."/>
            <person name="Fulton L."/>
            <person name="Fulton R."/>
            <person name="Godfrey J."/>
            <person name="Minx P."/>
            <person name="Mitreva M."/>
            <person name="Roeseler W."/>
            <person name="Tian H."/>
            <person name="Witte H."/>
            <person name="Yang S.P."/>
            <person name="Wilson R.K."/>
            <person name="Sommer R.J."/>
        </authorList>
    </citation>
    <scope>NUCLEOTIDE SEQUENCE [LARGE SCALE GENOMIC DNA]</scope>
    <source>
        <strain evidence="4">PS312</strain>
    </source>
</reference>
<proteinExistence type="predicted"/>
<dbReference type="PANTHER" id="PTHR36936">
    <property type="entry name" value="PROTEIN CBG25168"/>
    <property type="match status" value="1"/>
</dbReference>
<feature type="transmembrane region" description="Helical" evidence="2">
    <location>
        <begin position="50"/>
        <end position="67"/>
    </location>
</feature>
<feature type="region of interest" description="Disordered" evidence="1">
    <location>
        <begin position="342"/>
        <end position="370"/>
    </location>
</feature>
<evidence type="ECO:0000313" key="4">
    <source>
        <dbReference type="Proteomes" id="UP000005239"/>
    </source>
</evidence>
<dbReference type="InterPro" id="IPR013087">
    <property type="entry name" value="Znf_C2H2_type"/>
</dbReference>
<keyword evidence="4" id="KW-1185">Reference proteome</keyword>
<dbReference type="Proteomes" id="UP000005239">
    <property type="component" value="Unassembled WGS sequence"/>
</dbReference>
<dbReference type="PROSITE" id="PS00028">
    <property type="entry name" value="ZINC_FINGER_C2H2_1"/>
    <property type="match status" value="1"/>
</dbReference>
<dbReference type="AlphaFoldDB" id="A0A2A6CX43"/>
<keyword evidence="2" id="KW-1133">Transmembrane helix</keyword>
<dbReference type="PANTHER" id="PTHR36936:SF3">
    <property type="entry name" value="PROTEIN CBG26223"/>
    <property type="match status" value="1"/>
</dbReference>
<keyword evidence="2" id="KW-0472">Membrane</keyword>